<sequence>MDDPSITMEEYIGLEEEKARRRGMEYNWKTATYGKIWDNEDVHGLGSFESEFPAIALNDGLTSEVTLSCKPTVSSLNDNKIDFRISFGYFDDFDFFKDFENEFSAIVYNDAQTSKSDLLTESILSPQHINEIDFKDETSLSECDEEEQNVLNFNDLFPFNVIYPNDSKSDKDNDDDKVDIKQSSGDMSVIPLPDVINTDVNLDNSTSNVLIPLDSWKSRLLVYKEPLSSDVSTWGTRSFESWVDYMSPVLTINQRYESNGDDSVLISKDNSVDEDCNVCEDASAGLSKHNVVNEKSFGNNDDLLLEDGDGLFDSKAEKLANYYVAENTKPNMIPNHSYDIPSCFVLDLNSNQTGVDQELGGAANDPMSICSRPDMHNVKVGCDGMAIDKPDQMNDYNCSQPIPASVDALIQACAYAADHQELDVLQHEAHADEFRDDYMSVLNDEEMSPNVSLDDMKFQHEEENLPIKNTPLEHQPVDELIDAQIDTTNLLPENMKEISRQPKIRSLNKLMTLQVFVENLSRPDGCKKDKVTVLDEISEFLKMQDPPEYQFPSGFQDLTVDRIFWLQLASLDLAKKAGWETVARRRLGYGKPIFLTMHTRWINAWLFFQRYEVYFPVNEPERHWCLAELQISTSVVTFYDTLGWVKGNVRFCKFRPRLNSDISSFCDILIGTPSIFGFGVPPYTLDPTIVKISYPVSGQDGPIVKAATCHCRGYSVQVYNPESDSFNNVTKILGNAGSFYIGPYKESMILATYPDHSHYYAGESLCFVKRIKQKCVKDVMIVYSPVYSVVN</sequence>
<dbReference type="Gene3D" id="3.40.395.10">
    <property type="entry name" value="Adenoviral Proteinase, Chain A"/>
    <property type="match status" value="1"/>
</dbReference>
<protein>
    <submittedName>
        <fullName evidence="1">Phospholipase-like protein</fullName>
    </submittedName>
</protein>
<gene>
    <name evidence="1" type="ORF">Tci_002403</name>
</gene>
<organism evidence="1">
    <name type="scientific">Tanacetum cinerariifolium</name>
    <name type="common">Dalmatian daisy</name>
    <name type="synonym">Chrysanthemum cinerariifolium</name>
    <dbReference type="NCBI Taxonomy" id="118510"/>
    <lineage>
        <taxon>Eukaryota</taxon>
        <taxon>Viridiplantae</taxon>
        <taxon>Streptophyta</taxon>
        <taxon>Embryophyta</taxon>
        <taxon>Tracheophyta</taxon>
        <taxon>Spermatophyta</taxon>
        <taxon>Magnoliopsida</taxon>
        <taxon>eudicotyledons</taxon>
        <taxon>Gunneridae</taxon>
        <taxon>Pentapetalae</taxon>
        <taxon>asterids</taxon>
        <taxon>campanulids</taxon>
        <taxon>Asterales</taxon>
        <taxon>Asteraceae</taxon>
        <taxon>Asteroideae</taxon>
        <taxon>Anthemideae</taxon>
        <taxon>Anthemidinae</taxon>
        <taxon>Tanacetum</taxon>
    </lineage>
</organism>
<accession>A0A6L2J3A3</accession>
<evidence type="ECO:0000313" key="1">
    <source>
        <dbReference type="EMBL" id="GEU30425.1"/>
    </source>
</evidence>
<dbReference type="EMBL" id="BKCJ010000156">
    <property type="protein sequence ID" value="GEU30425.1"/>
    <property type="molecule type" value="Genomic_DNA"/>
</dbReference>
<dbReference type="AlphaFoldDB" id="A0A6L2J3A3"/>
<reference evidence="1" key="1">
    <citation type="journal article" date="2019" name="Sci. Rep.">
        <title>Draft genome of Tanacetum cinerariifolium, the natural source of mosquito coil.</title>
        <authorList>
            <person name="Yamashiro T."/>
            <person name="Shiraishi A."/>
            <person name="Satake H."/>
            <person name="Nakayama K."/>
        </authorList>
    </citation>
    <scope>NUCLEOTIDE SEQUENCE</scope>
</reference>
<comment type="caution">
    <text evidence="1">The sequence shown here is derived from an EMBL/GenBank/DDBJ whole genome shotgun (WGS) entry which is preliminary data.</text>
</comment>
<proteinExistence type="predicted"/>
<name>A0A6L2J3A3_TANCI</name>